<keyword evidence="1" id="KW-0805">Transcription regulation</keyword>
<dbReference type="InterPro" id="IPR036271">
    <property type="entry name" value="Tet_transcr_reg_TetR-rel_C_sf"/>
</dbReference>
<dbReference type="PANTHER" id="PTHR47506">
    <property type="entry name" value="TRANSCRIPTIONAL REGULATORY PROTEIN"/>
    <property type="match status" value="1"/>
</dbReference>
<dbReference type="Pfam" id="PF00440">
    <property type="entry name" value="TetR_N"/>
    <property type="match status" value="1"/>
</dbReference>
<dbReference type="PRINTS" id="PR00455">
    <property type="entry name" value="HTHTETR"/>
</dbReference>
<evidence type="ECO:0000256" key="3">
    <source>
        <dbReference type="ARBA" id="ARBA00023163"/>
    </source>
</evidence>
<evidence type="ECO:0000256" key="1">
    <source>
        <dbReference type="ARBA" id="ARBA00023015"/>
    </source>
</evidence>
<dbReference type="RefSeq" id="WP_249712928.1">
    <property type="nucleotide sequence ID" value="NZ_JAMFMB010000037.1"/>
</dbReference>
<evidence type="ECO:0000259" key="5">
    <source>
        <dbReference type="PROSITE" id="PS50977"/>
    </source>
</evidence>
<evidence type="ECO:0000313" key="6">
    <source>
        <dbReference type="EMBL" id="MCL6285784.1"/>
    </source>
</evidence>
<evidence type="ECO:0000256" key="2">
    <source>
        <dbReference type="ARBA" id="ARBA00023125"/>
    </source>
</evidence>
<proteinExistence type="predicted"/>
<feature type="DNA-binding region" description="H-T-H motif" evidence="4">
    <location>
        <begin position="27"/>
        <end position="46"/>
    </location>
</feature>
<dbReference type="PROSITE" id="PS50977">
    <property type="entry name" value="HTH_TETR_2"/>
    <property type="match status" value="1"/>
</dbReference>
<keyword evidence="3" id="KW-0804">Transcription</keyword>
<dbReference type="SUPFAM" id="SSF46689">
    <property type="entry name" value="Homeodomain-like"/>
    <property type="match status" value="1"/>
</dbReference>
<dbReference type="InterPro" id="IPR011075">
    <property type="entry name" value="TetR_C"/>
</dbReference>
<dbReference type="Gene3D" id="1.10.357.10">
    <property type="entry name" value="Tetracycline Repressor, domain 2"/>
    <property type="match status" value="1"/>
</dbReference>
<evidence type="ECO:0000256" key="4">
    <source>
        <dbReference type="PROSITE-ProRule" id="PRU00335"/>
    </source>
</evidence>
<gene>
    <name evidence="6" type="ORF">M3P21_19860</name>
</gene>
<dbReference type="InterPro" id="IPR009057">
    <property type="entry name" value="Homeodomain-like_sf"/>
</dbReference>
<name>A0ABT0QA58_9RHOB</name>
<comment type="caution">
    <text evidence="6">The sequence shown here is derived from an EMBL/GenBank/DDBJ whole genome shotgun (WGS) entry which is preliminary data.</text>
</comment>
<dbReference type="Proteomes" id="UP001203880">
    <property type="component" value="Unassembled WGS sequence"/>
</dbReference>
<reference evidence="6" key="1">
    <citation type="submission" date="2022-05" db="EMBL/GenBank/DDBJ databases">
        <authorList>
            <person name="Park J.-S."/>
        </authorList>
    </citation>
    <scope>NUCLEOTIDE SEQUENCE</scope>
    <source>
        <strain evidence="6">2012CJ41-6</strain>
    </source>
</reference>
<dbReference type="InterPro" id="IPR001647">
    <property type="entry name" value="HTH_TetR"/>
</dbReference>
<protein>
    <submittedName>
        <fullName evidence="6">TetR/AcrR family transcriptional regulator</fullName>
    </submittedName>
</protein>
<dbReference type="SUPFAM" id="SSF48498">
    <property type="entry name" value="Tetracyclin repressor-like, C-terminal domain"/>
    <property type="match status" value="1"/>
</dbReference>
<dbReference type="Pfam" id="PF16925">
    <property type="entry name" value="TetR_C_13"/>
    <property type="match status" value="1"/>
</dbReference>
<accession>A0ABT0QA58</accession>
<keyword evidence="7" id="KW-1185">Reference proteome</keyword>
<dbReference type="PANTHER" id="PTHR47506:SF1">
    <property type="entry name" value="HTH-TYPE TRANSCRIPTIONAL REGULATOR YJDC"/>
    <property type="match status" value="1"/>
</dbReference>
<dbReference type="EMBL" id="JAMFMB010000037">
    <property type="protein sequence ID" value="MCL6285784.1"/>
    <property type="molecule type" value="Genomic_DNA"/>
</dbReference>
<feature type="domain" description="HTH tetR-type" evidence="5">
    <location>
        <begin position="4"/>
        <end position="64"/>
    </location>
</feature>
<evidence type="ECO:0000313" key="7">
    <source>
        <dbReference type="Proteomes" id="UP001203880"/>
    </source>
</evidence>
<keyword evidence="2 4" id="KW-0238">DNA-binding</keyword>
<sequence>MAANETKTELMDAAEQQVRHKGADGFSYSDLSRLVGIRKASIHYHFPAKADLLTAIMARYAKRVMTALDSYAQDLPGAGRQLAAFIAFYRDALQDGTALCLCVAYAVSQDGLSEGTHREISQFRQQVRSWLEETFARAQAEGSVRDLTNAACEAAAAHALVEGAQIAARISGDAATFDAATQVLRERLVGAK</sequence>
<organism evidence="6 7">
    <name type="scientific">Ruegeria spongiae</name>
    <dbReference type="NCBI Taxonomy" id="2942209"/>
    <lineage>
        <taxon>Bacteria</taxon>
        <taxon>Pseudomonadati</taxon>
        <taxon>Pseudomonadota</taxon>
        <taxon>Alphaproteobacteria</taxon>
        <taxon>Rhodobacterales</taxon>
        <taxon>Roseobacteraceae</taxon>
        <taxon>Ruegeria</taxon>
    </lineage>
</organism>